<organism evidence="2 3">
    <name type="scientific">Portunus trituberculatus</name>
    <name type="common">Swimming crab</name>
    <name type="synonym">Neptunus trituberculatus</name>
    <dbReference type="NCBI Taxonomy" id="210409"/>
    <lineage>
        <taxon>Eukaryota</taxon>
        <taxon>Metazoa</taxon>
        <taxon>Ecdysozoa</taxon>
        <taxon>Arthropoda</taxon>
        <taxon>Crustacea</taxon>
        <taxon>Multicrustacea</taxon>
        <taxon>Malacostraca</taxon>
        <taxon>Eumalacostraca</taxon>
        <taxon>Eucarida</taxon>
        <taxon>Decapoda</taxon>
        <taxon>Pleocyemata</taxon>
        <taxon>Brachyura</taxon>
        <taxon>Eubrachyura</taxon>
        <taxon>Portunoidea</taxon>
        <taxon>Portunidae</taxon>
        <taxon>Portuninae</taxon>
        <taxon>Portunus</taxon>
    </lineage>
</organism>
<reference evidence="2 3" key="1">
    <citation type="submission" date="2019-05" db="EMBL/GenBank/DDBJ databases">
        <title>Another draft genome of Portunus trituberculatus and its Hox gene families provides insights of decapod evolution.</title>
        <authorList>
            <person name="Jeong J.-H."/>
            <person name="Song I."/>
            <person name="Kim S."/>
            <person name="Choi T."/>
            <person name="Kim D."/>
            <person name="Ryu S."/>
            <person name="Kim W."/>
        </authorList>
    </citation>
    <scope>NUCLEOTIDE SEQUENCE [LARGE SCALE GENOMIC DNA]</scope>
    <source>
        <tissue evidence="2">Muscle</tissue>
    </source>
</reference>
<feature type="region of interest" description="Disordered" evidence="1">
    <location>
        <begin position="19"/>
        <end position="61"/>
    </location>
</feature>
<keyword evidence="3" id="KW-1185">Reference proteome</keyword>
<dbReference type="EMBL" id="VSRR010123839">
    <property type="protein sequence ID" value="MPD00665.1"/>
    <property type="molecule type" value="Genomic_DNA"/>
</dbReference>
<dbReference type="AlphaFoldDB" id="A0A5B7K7I5"/>
<comment type="caution">
    <text evidence="2">The sequence shown here is derived from an EMBL/GenBank/DDBJ whole genome shotgun (WGS) entry which is preliminary data.</text>
</comment>
<gene>
    <name evidence="2" type="ORF">E2C01_096153</name>
</gene>
<evidence type="ECO:0000313" key="2">
    <source>
        <dbReference type="EMBL" id="MPD00665.1"/>
    </source>
</evidence>
<feature type="compositionally biased region" description="Basic residues" evidence="1">
    <location>
        <begin position="45"/>
        <end position="61"/>
    </location>
</feature>
<accession>A0A5B7K7I5</accession>
<sequence>MLRLLLEGGVKGNTLITLSSTHFTSSPPPCNTRPSCPRVASSDGHRHRISEKSRKRKKKNY</sequence>
<dbReference type="Proteomes" id="UP000324222">
    <property type="component" value="Unassembled WGS sequence"/>
</dbReference>
<evidence type="ECO:0000313" key="3">
    <source>
        <dbReference type="Proteomes" id="UP000324222"/>
    </source>
</evidence>
<name>A0A5B7K7I5_PORTR</name>
<proteinExistence type="predicted"/>
<evidence type="ECO:0000256" key="1">
    <source>
        <dbReference type="SAM" id="MobiDB-lite"/>
    </source>
</evidence>
<protein>
    <submittedName>
        <fullName evidence="2">Uncharacterized protein</fullName>
    </submittedName>
</protein>